<evidence type="ECO:0000256" key="7">
    <source>
        <dbReference type="ARBA" id="ARBA00023080"/>
    </source>
</evidence>
<dbReference type="Pfam" id="PF01931">
    <property type="entry name" value="NTPase_I-T"/>
    <property type="match status" value="1"/>
</dbReference>
<evidence type="ECO:0000259" key="12">
    <source>
        <dbReference type="Pfam" id="PF01931"/>
    </source>
</evidence>
<dbReference type="EMBL" id="JBHLUX010000092">
    <property type="protein sequence ID" value="MFC0473212.1"/>
    <property type="molecule type" value="Genomic_DNA"/>
</dbReference>
<dbReference type="InterPro" id="IPR050299">
    <property type="entry name" value="YjjX_NTPase"/>
</dbReference>
<keyword evidence="5" id="KW-0378">Hydrolase</keyword>
<gene>
    <name evidence="13" type="ORF">ACFFHM_22610</name>
</gene>
<comment type="catalytic activity">
    <reaction evidence="10">
        <text>ITP + H2O = IDP + phosphate + H(+)</text>
        <dbReference type="Rhea" id="RHEA:28330"/>
        <dbReference type="ChEBI" id="CHEBI:15377"/>
        <dbReference type="ChEBI" id="CHEBI:15378"/>
        <dbReference type="ChEBI" id="CHEBI:43474"/>
        <dbReference type="ChEBI" id="CHEBI:58280"/>
        <dbReference type="ChEBI" id="CHEBI:61402"/>
        <dbReference type="EC" id="3.6.1.73"/>
    </reaction>
</comment>
<proteinExistence type="predicted"/>
<dbReference type="PANTHER" id="PTHR34699:SF2">
    <property type="entry name" value="NON-CANONICAL PURINE NTP PHOSPHATASE_PRRC1 DOMAIN-CONTAINING PROTEIN"/>
    <property type="match status" value="1"/>
</dbReference>
<name>A0ABV6KIS9_9BACI</name>
<evidence type="ECO:0000313" key="14">
    <source>
        <dbReference type="Proteomes" id="UP001589838"/>
    </source>
</evidence>
<organism evidence="13 14">
    <name type="scientific">Halalkalibacter kiskunsagensis</name>
    <dbReference type="NCBI Taxonomy" id="1548599"/>
    <lineage>
        <taxon>Bacteria</taxon>
        <taxon>Bacillati</taxon>
        <taxon>Bacillota</taxon>
        <taxon>Bacilli</taxon>
        <taxon>Bacillales</taxon>
        <taxon>Bacillaceae</taxon>
        <taxon>Halalkalibacter</taxon>
    </lineage>
</organism>
<comment type="cofactor">
    <cofactor evidence="1">
        <name>Mn(2+)</name>
        <dbReference type="ChEBI" id="CHEBI:29035"/>
    </cofactor>
</comment>
<dbReference type="Gene3D" id="3.90.950.10">
    <property type="match status" value="1"/>
</dbReference>
<evidence type="ECO:0000256" key="8">
    <source>
        <dbReference type="ARBA" id="ARBA00023211"/>
    </source>
</evidence>
<evidence type="ECO:0000256" key="11">
    <source>
        <dbReference type="ARBA" id="ARBA00048781"/>
    </source>
</evidence>
<evidence type="ECO:0000256" key="9">
    <source>
        <dbReference type="ARBA" id="ARBA00038901"/>
    </source>
</evidence>
<reference evidence="13 14" key="1">
    <citation type="submission" date="2024-09" db="EMBL/GenBank/DDBJ databases">
        <authorList>
            <person name="Sun Q."/>
            <person name="Mori K."/>
        </authorList>
    </citation>
    <scope>NUCLEOTIDE SEQUENCE [LARGE SCALE GENOMIC DNA]</scope>
    <source>
        <strain evidence="13 14">NCAIM B.02610</strain>
    </source>
</reference>
<evidence type="ECO:0000256" key="5">
    <source>
        <dbReference type="ARBA" id="ARBA00022801"/>
    </source>
</evidence>
<dbReference type="RefSeq" id="WP_335960042.1">
    <property type="nucleotide sequence ID" value="NZ_JAXBLX010000008.1"/>
</dbReference>
<dbReference type="NCBIfam" id="NF002850">
    <property type="entry name" value="PRK03114.1"/>
    <property type="match status" value="1"/>
</dbReference>
<dbReference type="InterPro" id="IPR026533">
    <property type="entry name" value="NTPase/PRRC1"/>
</dbReference>
<keyword evidence="8" id="KW-0464">Manganese</keyword>
<comment type="caution">
    <text evidence="13">The sequence shown here is derived from an EMBL/GenBank/DDBJ whole genome shotgun (WGS) entry which is preliminary data.</text>
</comment>
<keyword evidence="3" id="KW-0479">Metal-binding</keyword>
<dbReference type="Proteomes" id="UP001589838">
    <property type="component" value="Unassembled WGS sequence"/>
</dbReference>
<evidence type="ECO:0000256" key="1">
    <source>
        <dbReference type="ARBA" id="ARBA00001936"/>
    </source>
</evidence>
<comment type="cofactor">
    <cofactor evidence="2">
        <name>Mg(2+)</name>
        <dbReference type="ChEBI" id="CHEBI:18420"/>
    </cofactor>
</comment>
<evidence type="ECO:0000256" key="2">
    <source>
        <dbReference type="ARBA" id="ARBA00001946"/>
    </source>
</evidence>
<keyword evidence="14" id="KW-1185">Reference proteome</keyword>
<keyword evidence="7" id="KW-0546">Nucleotide metabolism</keyword>
<keyword evidence="6" id="KW-0460">Magnesium</keyword>
<dbReference type="EC" id="3.6.1.73" evidence="9"/>
<keyword evidence="4" id="KW-0547">Nucleotide-binding</keyword>
<sequence>MLVAIGTKNPAKVHAVQDTLIRERHTIESVKVDSGVSPQPFSDEETLEGARTRANSALITTGATLSFGLEGGVQETKSGLLLCNWGVLVHAGGGEWIASGAKFPLPLQVAQRLREGEELGDVMTDITGDVHTRKKEGAIGFFTADWVSRKELFSHIVKLLYGQYLSTKNHIQH</sequence>
<evidence type="ECO:0000313" key="13">
    <source>
        <dbReference type="EMBL" id="MFC0473212.1"/>
    </source>
</evidence>
<evidence type="ECO:0000256" key="3">
    <source>
        <dbReference type="ARBA" id="ARBA00022723"/>
    </source>
</evidence>
<dbReference type="InterPro" id="IPR029001">
    <property type="entry name" value="ITPase-like_fam"/>
</dbReference>
<evidence type="ECO:0000256" key="10">
    <source>
        <dbReference type="ARBA" id="ARBA00048174"/>
    </source>
</evidence>
<dbReference type="SUPFAM" id="SSF52972">
    <property type="entry name" value="ITPase-like"/>
    <property type="match status" value="1"/>
</dbReference>
<comment type="catalytic activity">
    <reaction evidence="11">
        <text>XTP + H2O = XDP + phosphate + H(+)</text>
        <dbReference type="Rhea" id="RHEA:28406"/>
        <dbReference type="ChEBI" id="CHEBI:15377"/>
        <dbReference type="ChEBI" id="CHEBI:15378"/>
        <dbReference type="ChEBI" id="CHEBI:43474"/>
        <dbReference type="ChEBI" id="CHEBI:59884"/>
        <dbReference type="ChEBI" id="CHEBI:61314"/>
        <dbReference type="EC" id="3.6.1.73"/>
    </reaction>
</comment>
<evidence type="ECO:0000256" key="6">
    <source>
        <dbReference type="ARBA" id="ARBA00022842"/>
    </source>
</evidence>
<protein>
    <recommendedName>
        <fullName evidence="9">inosine/xanthosine triphosphatase</fullName>
        <ecNumber evidence="9">3.6.1.73</ecNumber>
    </recommendedName>
</protein>
<accession>A0ABV6KIS9</accession>
<evidence type="ECO:0000256" key="4">
    <source>
        <dbReference type="ARBA" id="ARBA00022741"/>
    </source>
</evidence>
<feature type="domain" description="Non-canonical purine NTP phosphatase/PRRC1" evidence="12">
    <location>
        <begin position="6"/>
        <end position="157"/>
    </location>
</feature>
<dbReference type="PANTHER" id="PTHR34699">
    <property type="match status" value="1"/>
</dbReference>